<reference evidence="2 3" key="1">
    <citation type="journal article" date="2017" name="Environ. Microbiol.">
        <title>Genomic and physiological analyses of 'Reinekea forsetii' reveal a versatile opportunistic lifestyle during spring algae blooms.</title>
        <authorList>
            <person name="Avci B."/>
            <person name="Hahnke R.L."/>
            <person name="Chafee M."/>
            <person name="Fischer T."/>
            <person name="Gruber-Vodicka H."/>
            <person name="Tegetmeyer H.E."/>
            <person name="Harder J."/>
            <person name="Fuchs B.M."/>
            <person name="Amann R.I."/>
            <person name="Teeling H."/>
        </authorList>
    </citation>
    <scope>NUCLEOTIDE SEQUENCE [LARGE SCALE GENOMIC DNA]</scope>
    <source>
        <strain evidence="2 3">Hel1_31_D35</strain>
    </source>
</reference>
<evidence type="ECO:0008006" key="4">
    <source>
        <dbReference type="Google" id="ProtNLM"/>
    </source>
</evidence>
<dbReference type="Proteomes" id="UP000229757">
    <property type="component" value="Chromosome"/>
</dbReference>
<organism evidence="2 3">
    <name type="scientific">Reinekea forsetii</name>
    <dbReference type="NCBI Taxonomy" id="1336806"/>
    <lineage>
        <taxon>Bacteria</taxon>
        <taxon>Pseudomonadati</taxon>
        <taxon>Pseudomonadota</taxon>
        <taxon>Gammaproteobacteria</taxon>
        <taxon>Oceanospirillales</taxon>
        <taxon>Saccharospirillaceae</taxon>
        <taxon>Reinekea</taxon>
    </lineage>
</organism>
<keyword evidence="3" id="KW-1185">Reference proteome</keyword>
<dbReference type="KEGG" id="rfo:REIFOR_00893"/>
<evidence type="ECO:0000313" key="2">
    <source>
        <dbReference type="EMBL" id="ATX76061.1"/>
    </source>
</evidence>
<dbReference type="EMBL" id="CP011797">
    <property type="protein sequence ID" value="ATX76061.1"/>
    <property type="molecule type" value="Genomic_DNA"/>
</dbReference>
<protein>
    <recommendedName>
        <fullName evidence="4">DUF2799 domain-containing protein</fullName>
    </recommendedName>
</protein>
<dbReference type="InterPro" id="IPR021242">
    <property type="entry name" value="DUF2799"/>
</dbReference>
<name>A0A2K8KQC7_9GAMM</name>
<dbReference type="Pfam" id="PF10973">
    <property type="entry name" value="DUF2799"/>
    <property type="match status" value="1"/>
</dbReference>
<dbReference type="AlphaFoldDB" id="A0A2K8KQC7"/>
<keyword evidence="1" id="KW-0175">Coiled coil</keyword>
<gene>
    <name evidence="2" type="ORF">REIFOR_00893</name>
</gene>
<proteinExistence type="predicted"/>
<accession>A0A2K8KQC7</accession>
<feature type="coiled-coil region" evidence="1">
    <location>
        <begin position="196"/>
        <end position="223"/>
    </location>
</feature>
<evidence type="ECO:0000256" key="1">
    <source>
        <dbReference type="SAM" id="Coils"/>
    </source>
</evidence>
<sequence>MFSIGRYSLAQLNKRSHKENAMKQLLVIFLMSALVLSGCATLNKNECLTANWYQIGYEDGARGFPDTRIGSHREACAKHGISPDFRAYLDGHEEGVIRFCTAQNGFAQGKNGYQYAGICPPSLEGRFLDGYDAGRQIYAVTSAIRSAESEQRQNEAKMSALEQEIISKKQVMFAAETSVEDRYRLDGELSSMQQDLGGLEQRNRQLLVDLAQAQAQLRVLEEKYAYF</sequence>
<evidence type="ECO:0000313" key="3">
    <source>
        <dbReference type="Proteomes" id="UP000229757"/>
    </source>
</evidence>